<evidence type="ECO:0000256" key="4">
    <source>
        <dbReference type="ARBA" id="ARBA00022833"/>
    </source>
</evidence>
<keyword evidence="4" id="KW-0862">Zinc</keyword>
<dbReference type="InterPro" id="IPR006330">
    <property type="entry name" value="Ado/ade_deaminase"/>
</dbReference>
<accession>A0A3B0SI88</accession>
<comment type="cofactor">
    <cofactor evidence="1">
        <name>Zn(2+)</name>
        <dbReference type="ChEBI" id="CHEBI:29105"/>
    </cofactor>
</comment>
<dbReference type="AlphaFoldDB" id="A0A3B0SI88"/>
<dbReference type="PANTHER" id="PTHR43114">
    <property type="entry name" value="ADENINE DEAMINASE"/>
    <property type="match status" value="1"/>
</dbReference>
<evidence type="ECO:0000259" key="5">
    <source>
        <dbReference type="Pfam" id="PF00962"/>
    </source>
</evidence>
<dbReference type="InterPro" id="IPR001365">
    <property type="entry name" value="A_deaminase_dom"/>
</dbReference>
<gene>
    <name evidence="6" type="ORF">MNBD_ALPHA06-1545</name>
</gene>
<dbReference type="Pfam" id="PF00962">
    <property type="entry name" value="A_deaminase"/>
    <property type="match status" value="1"/>
</dbReference>
<evidence type="ECO:0000256" key="3">
    <source>
        <dbReference type="ARBA" id="ARBA00022801"/>
    </source>
</evidence>
<dbReference type="PANTHER" id="PTHR43114:SF6">
    <property type="entry name" value="ADENINE DEAMINASE"/>
    <property type="match status" value="1"/>
</dbReference>
<dbReference type="GO" id="GO:0005829">
    <property type="term" value="C:cytosol"/>
    <property type="evidence" value="ECO:0007669"/>
    <property type="project" value="TreeGrafter"/>
</dbReference>
<dbReference type="GO" id="GO:0006146">
    <property type="term" value="P:adenine catabolic process"/>
    <property type="evidence" value="ECO:0007669"/>
    <property type="project" value="TreeGrafter"/>
</dbReference>
<keyword evidence="3 6" id="KW-0378">Hydrolase</keyword>
<dbReference type="Gene3D" id="3.20.20.140">
    <property type="entry name" value="Metal-dependent hydrolases"/>
    <property type="match status" value="1"/>
</dbReference>
<evidence type="ECO:0000313" key="6">
    <source>
        <dbReference type="EMBL" id="VAV96013.1"/>
    </source>
</evidence>
<dbReference type="EMBL" id="UOEE01000214">
    <property type="protein sequence ID" value="VAV96013.1"/>
    <property type="molecule type" value="Genomic_DNA"/>
</dbReference>
<protein>
    <submittedName>
        <fullName evidence="6">Adenosine deaminase</fullName>
        <ecNumber evidence="6">3.5.4.4</ecNumber>
    </submittedName>
</protein>
<dbReference type="EC" id="3.5.4.4" evidence="6"/>
<proteinExistence type="predicted"/>
<keyword evidence="2" id="KW-0479">Metal-binding</keyword>
<name>A0A3B0SI88_9ZZZZ</name>
<dbReference type="SUPFAM" id="SSF51556">
    <property type="entry name" value="Metallo-dependent hydrolases"/>
    <property type="match status" value="1"/>
</dbReference>
<dbReference type="GO" id="GO:0046872">
    <property type="term" value="F:metal ion binding"/>
    <property type="evidence" value="ECO:0007669"/>
    <property type="project" value="UniProtKB-KW"/>
</dbReference>
<sequence length="72" mass="8205">MTHPLVTLAANAPKAELHLHIEGSFEPELMFEMATRNKVKLAFSSVEEIRAAYDFSNLQEFLDIYYQGMSVL</sequence>
<dbReference type="InterPro" id="IPR032466">
    <property type="entry name" value="Metal_Hydrolase"/>
</dbReference>
<reference evidence="6" key="1">
    <citation type="submission" date="2018-06" db="EMBL/GenBank/DDBJ databases">
        <authorList>
            <person name="Zhirakovskaya E."/>
        </authorList>
    </citation>
    <scope>NUCLEOTIDE SEQUENCE</scope>
</reference>
<dbReference type="GO" id="GO:0043103">
    <property type="term" value="P:hypoxanthine salvage"/>
    <property type="evidence" value="ECO:0007669"/>
    <property type="project" value="TreeGrafter"/>
</dbReference>
<feature type="non-terminal residue" evidence="6">
    <location>
        <position position="72"/>
    </location>
</feature>
<evidence type="ECO:0000256" key="2">
    <source>
        <dbReference type="ARBA" id="ARBA00022723"/>
    </source>
</evidence>
<dbReference type="GO" id="GO:0000034">
    <property type="term" value="F:adenine deaminase activity"/>
    <property type="evidence" value="ECO:0007669"/>
    <property type="project" value="TreeGrafter"/>
</dbReference>
<evidence type="ECO:0000256" key="1">
    <source>
        <dbReference type="ARBA" id="ARBA00001947"/>
    </source>
</evidence>
<organism evidence="6">
    <name type="scientific">hydrothermal vent metagenome</name>
    <dbReference type="NCBI Taxonomy" id="652676"/>
    <lineage>
        <taxon>unclassified sequences</taxon>
        <taxon>metagenomes</taxon>
        <taxon>ecological metagenomes</taxon>
    </lineage>
</organism>
<feature type="domain" description="Adenosine deaminase" evidence="5">
    <location>
        <begin position="13"/>
        <end position="72"/>
    </location>
</feature>